<dbReference type="EMBL" id="QRIM01000002">
    <property type="protein sequence ID" value="RHG62318.1"/>
    <property type="molecule type" value="Genomic_DNA"/>
</dbReference>
<dbReference type="InterPro" id="IPR000253">
    <property type="entry name" value="FHA_dom"/>
</dbReference>
<dbReference type="Proteomes" id="UP000286595">
    <property type="component" value="Unassembled WGS sequence"/>
</dbReference>
<evidence type="ECO:0000313" key="3">
    <source>
        <dbReference type="Proteomes" id="UP000286595"/>
    </source>
</evidence>
<dbReference type="InterPro" id="IPR008984">
    <property type="entry name" value="SMAD_FHA_dom_sf"/>
</dbReference>
<feature type="domain" description="FHA" evidence="1">
    <location>
        <begin position="30"/>
        <end position="82"/>
    </location>
</feature>
<organism evidence="2 3">
    <name type="scientific">Coprococcus comes</name>
    <dbReference type="NCBI Taxonomy" id="410072"/>
    <lineage>
        <taxon>Bacteria</taxon>
        <taxon>Bacillati</taxon>
        <taxon>Bacillota</taxon>
        <taxon>Clostridia</taxon>
        <taxon>Lachnospirales</taxon>
        <taxon>Lachnospiraceae</taxon>
        <taxon>Coprococcus</taxon>
    </lineage>
</organism>
<comment type="caution">
    <text evidence="2">The sequence shown here is derived from an EMBL/GenBank/DDBJ whole genome shotgun (WGS) entry which is preliminary data.</text>
</comment>
<evidence type="ECO:0000313" key="2">
    <source>
        <dbReference type="EMBL" id="RHG62318.1"/>
    </source>
</evidence>
<dbReference type="SUPFAM" id="SSF49879">
    <property type="entry name" value="SMAD/FHA domain"/>
    <property type="match status" value="1"/>
</dbReference>
<proteinExistence type="predicted"/>
<sequence>MRMYGKKENNLIIIENGQLTSYMLDNKNVWEVGRPSKENIPDIKLHSATVSRRHGKFQNLDGEWFYLDYNGKNGTVYNQKHIKPGINGRVRPVMLKDGDLFVFGGGEQQVLNYKTILGLFLTKVYGEDWRVVDSKGYSTLRFLTGEDMATVNSPEKGTVIEKEKGIAIYMGDVTYLAGDIEMTGC</sequence>
<dbReference type="PROSITE" id="PS50006">
    <property type="entry name" value="FHA_DOMAIN"/>
    <property type="match status" value="1"/>
</dbReference>
<gene>
    <name evidence="2" type="ORF">DW252_01905</name>
</gene>
<protein>
    <submittedName>
        <fullName evidence="2">FHA domain-containing protein</fullName>
    </submittedName>
</protein>
<dbReference type="Pfam" id="PF00498">
    <property type="entry name" value="FHA"/>
    <property type="match status" value="1"/>
</dbReference>
<reference evidence="2 3" key="1">
    <citation type="submission" date="2018-08" db="EMBL/GenBank/DDBJ databases">
        <title>A genome reference for cultivated species of the human gut microbiota.</title>
        <authorList>
            <person name="Zou Y."/>
            <person name="Xue W."/>
            <person name="Luo G."/>
        </authorList>
    </citation>
    <scope>NUCLEOTIDE SEQUENCE [LARGE SCALE GENOMIC DNA]</scope>
    <source>
        <strain evidence="2 3">AM22-12LB</strain>
    </source>
</reference>
<dbReference type="Gene3D" id="2.60.200.20">
    <property type="match status" value="1"/>
</dbReference>
<evidence type="ECO:0000259" key="1">
    <source>
        <dbReference type="PROSITE" id="PS50006"/>
    </source>
</evidence>
<name>A0A414UG76_9FIRM</name>
<dbReference type="CDD" id="cd00060">
    <property type="entry name" value="FHA"/>
    <property type="match status" value="1"/>
</dbReference>
<dbReference type="AlphaFoldDB" id="A0A414UG76"/>
<dbReference type="SMART" id="SM00240">
    <property type="entry name" value="FHA"/>
    <property type="match status" value="1"/>
</dbReference>
<accession>A0A414UG76</accession>